<reference evidence="2" key="1">
    <citation type="submission" date="2011-07" db="EMBL/GenBank/DDBJ databases">
        <authorList>
            <consortium name="Caenorhabditis brenneri Sequencing and Analysis Consortium"/>
            <person name="Wilson R.K."/>
        </authorList>
    </citation>
    <scope>NUCLEOTIDE SEQUENCE [LARGE SCALE GENOMIC DNA]</scope>
    <source>
        <strain evidence="2">PB2801</strain>
    </source>
</reference>
<evidence type="ECO:0000313" key="1">
    <source>
        <dbReference type="EMBL" id="EGT44414.1"/>
    </source>
</evidence>
<proteinExistence type="predicted"/>
<accession>G0MUW3</accession>
<keyword evidence="2" id="KW-1185">Reference proteome</keyword>
<protein>
    <submittedName>
        <fullName evidence="1">Uncharacterized protein</fullName>
    </submittedName>
</protein>
<dbReference type="AlphaFoldDB" id="G0MUW3"/>
<name>G0MUW3_CAEBE</name>
<evidence type="ECO:0000313" key="2">
    <source>
        <dbReference type="Proteomes" id="UP000008068"/>
    </source>
</evidence>
<gene>
    <name evidence="1" type="ORF">CAEBREN_00262</name>
</gene>
<dbReference type="HOGENOM" id="CLU_2471049_0_0_1"/>
<organism evidence="2">
    <name type="scientific">Caenorhabditis brenneri</name>
    <name type="common">Nematode worm</name>
    <dbReference type="NCBI Taxonomy" id="135651"/>
    <lineage>
        <taxon>Eukaryota</taxon>
        <taxon>Metazoa</taxon>
        <taxon>Ecdysozoa</taxon>
        <taxon>Nematoda</taxon>
        <taxon>Chromadorea</taxon>
        <taxon>Rhabditida</taxon>
        <taxon>Rhabditina</taxon>
        <taxon>Rhabditomorpha</taxon>
        <taxon>Rhabditoidea</taxon>
        <taxon>Rhabditidae</taxon>
        <taxon>Peloderinae</taxon>
        <taxon>Caenorhabditis</taxon>
    </lineage>
</organism>
<dbReference type="EMBL" id="GL379813">
    <property type="protein sequence ID" value="EGT44414.1"/>
    <property type="molecule type" value="Genomic_DNA"/>
</dbReference>
<dbReference type="InParanoid" id="G0MUW3"/>
<sequence>MDTWDKVFGKAMAKDISVEKVLEQYKKLFDIYFKPNNPEHNYWSYSIHDQTFNGCSEPQRFNIKDFRKELKTKVECYIEEKKLAHMLY</sequence>
<dbReference type="Proteomes" id="UP000008068">
    <property type="component" value="Unassembled WGS sequence"/>
</dbReference>